<dbReference type="PROSITE" id="PS51257">
    <property type="entry name" value="PROKAR_LIPOPROTEIN"/>
    <property type="match status" value="1"/>
</dbReference>
<keyword evidence="1" id="KW-0732">Signal</keyword>
<organism evidence="2">
    <name type="scientific">Citrobacter freundii</name>
    <dbReference type="NCBI Taxonomy" id="546"/>
    <lineage>
        <taxon>Bacteria</taxon>
        <taxon>Pseudomonadati</taxon>
        <taxon>Pseudomonadota</taxon>
        <taxon>Gammaproteobacteria</taxon>
        <taxon>Enterobacterales</taxon>
        <taxon>Enterobacteriaceae</taxon>
        <taxon>Citrobacter</taxon>
        <taxon>Citrobacter freundii complex</taxon>
    </lineage>
</organism>
<protein>
    <recommendedName>
        <fullName evidence="3">Lipoprotein</fullName>
    </recommendedName>
</protein>
<dbReference type="AlphaFoldDB" id="L7SVK2"/>
<accession>L7SVK2</accession>
<proteinExistence type="predicted"/>
<keyword evidence="2" id="KW-0614">Plasmid</keyword>
<evidence type="ECO:0000256" key="1">
    <source>
        <dbReference type="SAM" id="SignalP"/>
    </source>
</evidence>
<feature type="chain" id="PRO_5003983143" description="Lipoprotein" evidence="1">
    <location>
        <begin position="27"/>
        <end position="266"/>
    </location>
</feature>
<evidence type="ECO:0000313" key="2">
    <source>
        <dbReference type="EMBL" id="AGC23572.1"/>
    </source>
</evidence>
<name>L7SVK2_CITFR</name>
<dbReference type="EMBL" id="JQ996150">
    <property type="protein sequence ID" value="AGC23572.1"/>
    <property type="molecule type" value="Genomic_DNA"/>
</dbReference>
<reference evidence="2" key="1">
    <citation type="journal article" date="2013" name="Antimicrob. Agents Chemother.">
        <title>Complete Sequence of the IncT-Type Plasmid pT-OXA-181 Carrying the blaOXA-181 Carbapenemase Gene from Citrobacter freundii.</title>
        <authorList>
            <person name="Villa L."/>
            <person name="Carattoli A."/>
            <person name="Nordmann P."/>
            <person name="Carta C."/>
            <person name="Poirel L."/>
        </authorList>
    </citation>
    <scope>NUCLEOTIDE SEQUENCE</scope>
    <source>
        <strain evidence="2">CFSTE</strain>
        <plasmid evidence="2">pT-OXA-181</plasmid>
    </source>
</reference>
<feature type="signal peptide" evidence="1">
    <location>
        <begin position="1"/>
        <end position="26"/>
    </location>
</feature>
<sequence>MENKKVTMTMKKLTVLAMAVILSGCAGGNKNEITPMPIDSNPSIALQYARAMNLRLITDYEKGQYVIFNENTGKSIRPLKEPVVVGQKGEMKQSGNASADVLAGLITHTAFIPALSVLTQRAPIPYSDGTARVATWGGGNTEDNANKFRLVINQKLPLFNGFSENYFCKSGISYTVPIVGNVNANGTLSPIDLATLPKPPYNAPAIIQPFVVSECFNTLSQRKDNEQNVVAFSEALGEQWAIFVPGSPQRQPAVYRNGESFYFEKK</sequence>
<geneLocation type="plasmid" evidence="2">
    <name>pT-OXA-181</name>
</geneLocation>
<evidence type="ECO:0008006" key="3">
    <source>
        <dbReference type="Google" id="ProtNLM"/>
    </source>
</evidence>